<sequence>MTGSPGDDAAAVNFDATRASRADKSSRLSAMPLVNQHGLPSVERAESGWLGIERAGYVSRMSILPGATRQSFVGRDLRHRNLDRHSFKLCDFRGADLRGASLRGAHFAGCDLRDADLRDTDLSYASFSYVVTHDPGYGRTDVTGVRWDGANLRGVTADRVIGWPFPTTAA</sequence>
<accession>A0A1N7EV45</accession>
<dbReference type="InterPro" id="IPR051082">
    <property type="entry name" value="Pentapeptide-BTB/POZ_domain"/>
</dbReference>
<dbReference type="AlphaFoldDB" id="A0A1N7EV45"/>
<name>A0A1N7EV45_9ACTN</name>
<dbReference type="OrthoDB" id="3571820at2"/>
<dbReference type="SUPFAM" id="SSF141571">
    <property type="entry name" value="Pentapeptide repeat-like"/>
    <property type="match status" value="1"/>
</dbReference>
<protein>
    <submittedName>
        <fullName evidence="1">Pentapeptide repeat-containing protein</fullName>
    </submittedName>
</protein>
<dbReference type="RefSeq" id="WP_076473652.1">
    <property type="nucleotide sequence ID" value="NZ_FTNF01000027.1"/>
</dbReference>
<gene>
    <name evidence="1" type="ORF">SAMN05444858_12755</name>
</gene>
<dbReference type="InterPro" id="IPR001646">
    <property type="entry name" value="5peptide_repeat"/>
</dbReference>
<proteinExistence type="predicted"/>
<dbReference type="Pfam" id="PF00805">
    <property type="entry name" value="Pentapeptide"/>
    <property type="match status" value="1"/>
</dbReference>
<dbReference type="EMBL" id="FTNF01000027">
    <property type="protein sequence ID" value="SIR91904.1"/>
    <property type="molecule type" value="Genomic_DNA"/>
</dbReference>
<organism evidence="1 2">
    <name type="scientific">Micromonospora avicenniae</name>
    <dbReference type="NCBI Taxonomy" id="1198245"/>
    <lineage>
        <taxon>Bacteria</taxon>
        <taxon>Bacillati</taxon>
        <taxon>Actinomycetota</taxon>
        <taxon>Actinomycetes</taxon>
        <taxon>Micromonosporales</taxon>
        <taxon>Micromonosporaceae</taxon>
        <taxon>Micromonospora</taxon>
    </lineage>
</organism>
<evidence type="ECO:0000313" key="1">
    <source>
        <dbReference type="EMBL" id="SIR91904.1"/>
    </source>
</evidence>
<reference evidence="1 2" key="1">
    <citation type="submission" date="2017-01" db="EMBL/GenBank/DDBJ databases">
        <authorList>
            <person name="Mah S.A."/>
            <person name="Swanson W.J."/>
            <person name="Moy G.W."/>
            <person name="Vacquier V.D."/>
        </authorList>
    </citation>
    <scope>NUCLEOTIDE SEQUENCE [LARGE SCALE GENOMIC DNA]</scope>
    <source>
        <strain evidence="1 2">DSM 45758</strain>
    </source>
</reference>
<dbReference type="PANTHER" id="PTHR14136">
    <property type="entry name" value="BTB_POZ DOMAIN-CONTAINING PROTEIN KCTD9"/>
    <property type="match status" value="1"/>
</dbReference>
<dbReference type="Gene3D" id="2.160.20.80">
    <property type="entry name" value="E3 ubiquitin-protein ligase SopA"/>
    <property type="match status" value="1"/>
</dbReference>
<evidence type="ECO:0000313" key="2">
    <source>
        <dbReference type="Proteomes" id="UP000186004"/>
    </source>
</evidence>
<keyword evidence="2" id="KW-1185">Reference proteome</keyword>
<dbReference type="PANTHER" id="PTHR14136:SF17">
    <property type="entry name" value="BTB_POZ DOMAIN-CONTAINING PROTEIN KCTD9"/>
    <property type="match status" value="1"/>
</dbReference>
<dbReference type="Proteomes" id="UP000186004">
    <property type="component" value="Unassembled WGS sequence"/>
</dbReference>
<dbReference type="STRING" id="1198245.SAMN05444858_12755"/>